<organism evidence="2 3">
    <name type="scientific">Lepidopterella palustris CBS 459.81</name>
    <dbReference type="NCBI Taxonomy" id="1314670"/>
    <lineage>
        <taxon>Eukaryota</taxon>
        <taxon>Fungi</taxon>
        <taxon>Dikarya</taxon>
        <taxon>Ascomycota</taxon>
        <taxon>Pezizomycotina</taxon>
        <taxon>Dothideomycetes</taxon>
        <taxon>Pleosporomycetidae</taxon>
        <taxon>Mytilinidiales</taxon>
        <taxon>Argynnaceae</taxon>
        <taxon>Lepidopterella</taxon>
    </lineage>
</organism>
<sequence>MTVLPAYFLHSLDGAINASIGGAAVARLGMEVDGFLGHPVLLVDDEWCEDGAEGGKRGQGRREEEGENGVSLFCFTLLSFVLAGWLLELSYPRRLFFSFVFFYDFFISC</sequence>
<keyword evidence="1" id="KW-0812">Transmembrane</keyword>
<evidence type="ECO:0000256" key="1">
    <source>
        <dbReference type="SAM" id="Phobius"/>
    </source>
</evidence>
<feature type="transmembrane region" description="Helical" evidence="1">
    <location>
        <begin position="69"/>
        <end position="87"/>
    </location>
</feature>
<keyword evidence="3" id="KW-1185">Reference proteome</keyword>
<dbReference type="EMBL" id="KV744899">
    <property type="protein sequence ID" value="OCK82079.1"/>
    <property type="molecule type" value="Genomic_DNA"/>
</dbReference>
<dbReference type="Proteomes" id="UP000250266">
    <property type="component" value="Unassembled WGS sequence"/>
</dbReference>
<dbReference type="AlphaFoldDB" id="A0A8E2JGU5"/>
<gene>
    <name evidence="2" type="ORF">K432DRAFT_233484</name>
</gene>
<keyword evidence="1" id="KW-1133">Transmembrane helix</keyword>
<accession>A0A8E2JGU5</accession>
<proteinExistence type="predicted"/>
<protein>
    <submittedName>
        <fullName evidence="2">Uncharacterized protein</fullName>
    </submittedName>
</protein>
<reference evidence="2 3" key="1">
    <citation type="journal article" date="2016" name="Nat. Commun.">
        <title>Ectomycorrhizal ecology is imprinted in the genome of the dominant symbiotic fungus Cenococcum geophilum.</title>
        <authorList>
            <consortium name="DOE Joint Genome Institute"/>
            <person name="Peter M."/>
            <person name="Kohler A."/>
            <person name="Ohm R.A."/>
            <person name="Kuo A."/>
            <person name="Krutzmann J."/>
            <person name="Morin E."/>
            <person name="Arend M."/>
            <person name="Barry K.W."/>
            <person name="Binder M."/>
            <person name="Choi C."/>
            <person name="Clum A."/>
            <person name="Copeland A."/>
            <person name="Grisel N."/>
            <person name="Haridas S."/>
            <person name="Kipfer T."/>
            <person name="LaButti K."/>
            <person name="Lindquist E."/>
            <person name="Lipzen A."/>
            <person name="Maire R."/>
            <person name="Meier B."/>
            <person name="Mihaltcheva S."/>
            <person name="Molinier V."/>
            <person name="Murat C."/>
            <person name="Poggeler S."/>
            <person name="Quandt C.A."/>
            <person name="Sperisen C."/>
            <person name="Tritt A."/>
            <person name="Tisserant E."/>
            <person name="Crous P.W."/>
            <person name="Henrissat B."/>
            <person name="Nehls U."/>
            <person name="Egli S."/>
            <person name="Spatafora J.W."/>
            <person name="Grigoriev I.V."/>
            <person name="Martin F.M."/>
        </authorList>
    </citation>
    <scope>NUCLEOTIDE SEQUENCE [LARGE SCALE GENOMIC DNA]</scope>
    <source>
        <strain evidence="2 3">CBS 459.81</strain>
    </source>
</reference>
<name>A0A8E2JGU5_9PEZI</name>
<keyword evidence="1" id="KW-0472">Membrane</keyword>
<evidence type="ECO:0000313" key="3">
    <source>
        <dbReference type="Proteomes" id="UP000250266"/>
    </source>
</evidence>
<evidence type="ECO:0000313" key="2">
    <source>
        <dbReference type="EMBL" id="OCK82079.1"/>
    </source>
</evidence>